<feature type="region of interest" description="Disordered" evidence="2">
    <location>
        <begin position="143"/>
        <end position="179"/>
    </location>
</feature>
<evidence type="ECO:0000256" key="2">
    <source>
        <dbReference type="SAM" id="MobiDB-lite"/>
    </source>
</evidence>
<keyword evidence="5" id="KW-1185">Reference proteome</keyword>
<feature type="compositionally biased region" description="Basic and acidic residues" evidence="2">
    <location>
        <begin position="761"/>
        <end position="785"/>
    </location>
</feature>
<evidence type="ECO:0000256" key="1">
    <source>
        <dbReference type="SAM" id="Coils"/>
    </source>
</evidence>
<dbReference type="InterPro" id="IPR035969">
    <property type="entry name" value="Rab-GAP_TBC_sf"/>
</dbReference>
<feature type="region of interest" description="Disordered" evidence="2">
    <location>
        <begin position="689"/>
        <end position="722"/>
    </location>
</feature>
<feature type="region of interest" description="Disordered" evidence="2">
    <location>
        <begin position="193"/>
        <end position="217"/>
    </location>
</feature>
<dbReference type="Gene3D" id="1.10.8.270">
    <property type="entry name" value="putative rabgap domain of human tbc1 domain family member 14 like domains"/>
    <property type="match status" value="1"/>
</dbReference>
<dbReference type="GO" id="GO:0005783">
    <property type="term" value="C:endoplasmic reticulum"/>
    <property type="evidence" value="ECO:0007669"/>
    <property type="project" value="TreeGrafter"/>
</dbReference>
<dbReference type="FunFam" id="1.10.8.270:FF:000009">
    <property type="entry name" value="TBC1 domain family member 30"/>
    <property type="match status" value="1"/>
</dbReference>
<feature type="region of interest" description="Disordered" evidence="2">
    <location>
        <begin position="591"/>
        <end position="621"/>
    </location>
</feature>
<dbReference type="PROSITE" id="PS50086">
    <property type="entry name" value="TBC_RABGAP"/>
    <property type="match status" value="1"/>
</dbReference>
<dbReference type="EMBL" id="VCGU01000005">
    <property type="protein sequence ID" value="TRY74948.1"/>
    <property type="molecule type" value="Genomic_DNA"/>
</dbReference>
<dbReference type="SMART" id="SM00164">
    <property type="entry name" value="TBC"/>
    <property type="match status" value="1"/>
</dbReference>
<feature type="region of interest" description="Disordered" evidence="2">
    <location>
        <begin position="895"/>
        <end position="963"/>
    </location>
</feature>
<feature type="compositionally biased region" description="Low complexity" evidence="2">
    <location>
        <begin position="919"/>
        <end position="936"/>
    </location>
</feature>
<dbReference type="Pfam" id="PF00566">
    <property type="entry name" value="RabGAP-TBC"/>
    <property type="match status" value="1"/>
</dbReference>
<proteinExistence type="predicted"/>
<dbReference type="SUPFAM" id="SSF47923">
    <property type="entry name" value="Ypt/Rab-GAP domain of gyp1p"/>
    <property type="match status" value="1"/>
</dbReference>
<feature type="domain" description="Rab-GAP TBC" evidence="3">
    <location>
        <begin position="304"/>
        <end position="502"/>
    </location>
</feature>
<keyword evidence="1" id="KW-0175">Coiled coil</keyword>
<feature type="compositionally biased region" description="Basic and acidic residues" evidence="2">
    <location>
        <begin position="201"/>
        <end position="217"/>
    </location>
</feature>
<evidence type="ECO:0000259" key="3">
    <source>
        <dbReference type="PROSITE" id="PS50086"/>
    </source>
</evidence>
<dbReference type="Proteomes" id="UP000318571">
    <property type="component" value="Chromosome 2"/>
</dbReference>
<feature type="compositionally biased region" description="Low complexity" evidence="2">
    <location>
        <begin position="148"/>
        <end position="170"/>
    </location>
</feature>
<feature type="coiled-coil region" evidence="1">
    <location>
        <begin position="622"/>
        <end position="649"/>
    </location>
</feature>
<dbReference type="InterPro" id="IPR000195">
    <property type="entry name" value="Rab-GAP-TBC_dom"/>
</dbReference>
<evidence type="ECO:0000313" key="4">
    <source>
        <dbReference type="EMBL" id="TRY74948.1"/>
    </source>
</evidence>
<sequence>MSQIPTSLPIFRQDTCDDGGFEEVNLNGDNECNTPVNEFVDFNKQFPMTVVQGAVRSRSLCMTLSSGFSSETEPSRMKESKALSRRWITSTEEDEEGGDMFKERVPGRSQAPENIFKKCNWERVRTPSLVDELLSEIYARFGDDSSSRSRSFGGSSSRSRASQSGSPDSDCWTEYSTTSENVNGRRHSIMITVPPTNSSLQRRDSQRRQKLKERGASELRHEVRRLETQIQYCMSQLTRQVKRRDRFRRRRERESNLITAILQASSQKRSQDTRIRFSLEPLPGDPGYAQWKDAMKMVARLPEGVPLEFRRKLWLNLSERYLTSRGVDWKKAERFCFNEWSNPDDDELGLQIVRDLHRTGCSLFCGDNAEDNQLMLKRVLLAYARWNKSIGYCQGFNMLAAIILEVMEKSEEDALKVMIYMIEGILPECYFTNNLRGLSVDMAVFRDLLKMRLPKLDLVLRVWDLILLEGNEVLLRTALAIWKGLEERILLVTTADEFYGAMGQLSQEMLDFSTEQSNTLVKDLVEISPFPFSEIGELRENYTYNITPWSQGIAVAKKGLKILYSDDEDNMDEDEEKIAVAATFGISAVFKSPKSPGREPHSKNALTNVGPNKGPSGLNVDRERLTVDISALKQQYSKLRQRQKQAQIILSSAMTKHLPTEGGSVPPTGSNVNTSVAMNHLLLGKKPLVTTKPRRGPIPGSVPAPKAKPIGHTHGPSSKCQTTQVLCPQPEIVVPNGYQLSTTTRRKKGSSHHSLFSPESKGSEDKLEENQEIDAPKAKTEEVTRFKRPGSRISRSSSTEHFIGASDDETENATDLEELPRDLEHLDSASLKSDCDNRQFAEALMKDFDRAIHGIDEIDEYEPVIVNSANSEKAIQIIKENSEILEKILRKKGEKNVPSLEKSLTTEGSMDLIDKGSRRSSMMSRSVSSGGQRRGSNPSGPVMGSIKPITFNPFPKPVTMRRNKEVGRKLGLYSTVK</sequence>
<accession>A0A553PB94</accession>
<protein>
    <recommendedName>
        <fullName evidence="3">Rab-GAP TBC domain-containing protein</fullName>
    </recommendedName>
</protein>
<dbReference type="Gene3D" id="1.10.472.80">
    <property type="entry name" value="Ypt/Rab-GAP domain of gyp1p, domain 3"/>
    <property type="match status" value="1"/>
</dbReference>
<dbReference type="STRING" id="6832.A0A553PB94"/>
<gene>
    <name evidence="4" type="ORF">TCAL_01264</name>
</gene>
<evidence type="ECO:0000313" key="5">
    <source>
        <dbReference type="Proteomes" id="UP000318571"/>
    </source>
</evidence>
<organism evidence="4 5">
    <name type="scientific">Tigriopus californicus</name>
    <name type="common">Marine copepod</name>
    <dbReference type="NCBI Taxonomy" id="6832"/>
    <lineage>
        <taxon>Eukaryota</taxon>
        <taxon>Metazoa</taxon>
        <taxon>Ecdysozoa</taxon>
        <taxon>Arthropoda</taxon>
        <taxon>Crustacea</taxon>
        <taxon>Multicrustacea</taxon>
        <taxon>Hexanauplia</taxon>
        <taxon>Copepoda</taxon>
        <taxon>Harpacticoida</taxon>
        <taxon>Harpacticidae</taxon>
        <taxon>Tigriopus</taxon>
    </lineage>
</organism>
<dbReference type="PANTHER" id="PTHR13399">
    <property type="entry name" value="TRANSLOCON-ASSOCIATED PROTEIN TRAP , GAMMA SUBUNIT"/>
    <property type="match status" value="1"/>
</dbReference>
<feature type="region of interest" description="Disordered" evidence="2">
    <location>
        <begin position="68"/>
        <end position="108"/>
    </location>
</feature>
<dbReference type="Pfam" id="PF15733">
    <property type="entry name" value="DUF4682"/>
    <property type="match status" value="1"/>
</dbReference>
<comment type="caution">
    <text evidence="4">The sequence shown here is derived from an EMBL/GenBank/DDBJ whole genome shotgun (WGS) entry which is preliminary data.</text>
</comment>
<name>A0A553PB94_TIGCA</name>
<dbReference type="PANTHER" id="PTHR13399:SF2">
    <property type="entry name" value="TRANSLOCON-ASSOCIATED PROTEIN SUBUNIT GAMMA"/>
    <property type="match status" value="1"/>
</dbReference>
<dbReference type="AlphaFoldDB" id="A0A553PB94"/>
<dbReference type="InterPro" id="IPR032738">
    <property type="entry name" value="Tbc1d30_C"/>
</dbReference>
<reference evidence="4 5" key="1">
    <citation type="journal article" date="2018" name="Nat. Ecol. Evol.">
        <title>Genomic signatures of mitonuclear coevolution across populations of Tigriopus californicus.</title>
        <authorList>
            <person name="Barreto F.S."/>
            <person name="Watson E.T."/>
            <person name="Lima T.G."/>
            <person name="Willett C.S."/>
            <person name="Edmands S."/>
            <person name="Li W."/>
            <person name="Burton R.S."/>
        </authorList>
    </citation>
    <scope>NUCLEOTIDE SEQUENCE [LARGE SCALE GENOMIC DNA]</scope>
    <source>
        <strain evidence="4 5">San Diego</strain>
    </source>
</reference>
<feature type="compositionally biased region" description="Basic and acidic residues" evidence="2">
    <location>
        <begin position="73"/>
        <end position="82"/>
    </location>
</feature>
<feature type="region of interest" description="Disordered" evidence="2">
    <location>
        <begin position="742"/>
        <end position="813"/>
    </location>
</feature>